<accession>A0A0F9A8R5</accession>
<evidence type="ECO:0000313" key="1">
    <source>
        <dbReference type="EMBL" id="KKL05855.1"/>
    </source>
</evidence>
<feature type="non-terminal residue" evidence="1">
    <location>
        <position position="1"/>
    </location>
</feature>
<sequence>VFNVNYNNCREEKTWDDKLACRDTITQREVDLVKLAYTDLDSFTIEVEE</sequence>
<dbReference type="EMBL" id="LAZR01043947">
    <property type="protein sequence ID" value="KKL05855.1"/>
    <property type="molecule type" value="Genomic_DNA"/>
</dbReference>
<proteinExistence type="predicted"/>
<reference evidence="1" key="1">
    <citation type="journal article" date="2015" name="Nature">
        <title>Complex archaea that bridge the gap between prokaryotes and eukaryotes.</title>
        <authorList>
            <person name="Spang A."/>
            <person name="Saw J.H."/>
            <person name="Jorgensen S.L."/>
            <person name="Zaremba-Niedzwiedzka K."/>
            <person name="Martijn J."/>
            <person name="Lind A.E."/>
            <person name="van Eijk R."/>
            <person name="Schleper C."/>
            <person name="Guy L."/>
            <person name="Ettema T.J."/>
        </authorList>
    </citation>
    <scope>NUCLEOTIDE SEQUENCE</scope>
</reference>
<protein>
    <submittedName>
        <fullName evidence="1">Uncharacterized protein</fullName>
    </submittedName>
</protein>
<organism evidence="1">
    <name type="scientific">marine sediment metagenome</name>
    <dbReference type="NCBI Taxonomy" id="412755"/>
    <lineage>
        <taxon>unclassified sequences</taxon>
        <taxon>metagenomes</taxon>
        <taxon>ecological metagenomes</taxon>
    </lineage>
</organism>
<comment type="caution">
    <text evidence="1">The sequence shown here is derived from an EMBL/GenBank/DDBJ whole genome shotgun (WGS) entry which is preliminary data.</text>
</comment>
<name>A0A0F9A8R5_9ZZZZ</name>
<dbReference type="AlphaFoldDB" id="A0A0F9A8R5"/>
<gene>
    <name evidence="1" type="ORF">LCGC14_2601820</name>
</gene>